<organism evidence="1 2">
    <name type="scientific">Roseovarius albus</name>
    <dbReference type="NCBI Taxonomy" id="1247867"/>
    <lineage>
        <taxon>Bacteria</taxon>
        <taxon>Pseudomonadati</taxon>
        <taxon>Pseudomonadota</taxon>
        <taxon>Alphaproteobacteria</taxon>
        <taxon>Rhodobacterales</taxon>
        <taxon>Roseobacteraceae</taxon>
        <taxon>Roseovarius</taxon>
    </lineage>
</organism>
<dbReference type="Proteomes" id="UP000193061">
    <property type="component" value="Unassembled WGS sequence"/>
</dbReference>
<evidence type="ECO:0000313" key="2">
    <source>
        <dbReference type="Proteomes" id="UP000193061"/>
    </source>
</evidence>
<gene>
    <name evidence="1" type="ORF">ROA7450_02955</name>
</gene>
<dbReference type="RefSeq" id="WP_234999533.1">
    <property type="nucleotide sequence ID" value="NZ_FWFX01000009.1"/>
</dbReference>
<protein>
    <submittedName>
        <fullName evidence="1">Uncharacterized protein</fullName>
    </submittedName>
</protein>
<reference evidence="1 2" key="1">
    <citation type="submission" date="2017-03" db="EMBL/GenBank/DDBJ databases">
        <authorList>
            <person name="Afonso C.L."/>
            <person name="Miller P.J."/>
            <person name="Scott M.A."/>
            <person name="Spackman E."/>
            <person name="Goraichik I."/>
            <person name="Dimitrov K.M."/>
            <person name="Suarez D.L."/>
            <person name="Swayne D.E."/>
        </authorList>
    </citation>
    <scope>NUCLEOTIDE SEQUENCE [LARGE SCALE GENOMIC DNA]</scope>
    <source>
        <strain evidence="1 2">CECT 7450</strain>
    </source>
</reference>
<keyword evidence="2" id="KW-1185">Reference proteome</keyword>
<dbReference type="AlphaFoldDB" id="A0A1X6ZP69"/>
<name>A0A1X6ZP69_9RHOB</name>
<dbReference type="EMBL" id="FWFX01000009">
    <property type="protein sequence ID" value="SLN56960.1"/>
    <property type="molecule type" value="Genomic_DNA"/>
</dbReference>
<proteinExistence type="predicted"/>
<sequence length="95" mass="11340">MKSRITLSLTEEGQFEMHLNEKGRDDLIELLQSLDRDCEHFHLAPEDYGMDCAVSEIPYRETDRVFTWGKILFRPDDWDREYFPHVMDEKTDSPT</sequence>
<evidence type="ECO:0000313" key="1">
    <source>
        <dbReference type="EMBL" id="SLN56960.1"/>
    </source>
</evidence>
<accession>A0A1X6ZP69</accession>